<proteinExistence type="inferred from homology"/>
<dbReference type="GO" id="GO:0071008">
    <property type="term" value="C:U2-type post-mRNA release spliceosomal complex"/>
    <property type="evidence" value="ECO:0007669"/>
    <property type="project" value="TreeGrafter"/>
</dbReference>
<dbReference type="InterPro" id="IPR022783">
    <property type="entry name" value="GCFC_dom"/>
</dbReference>
<feature type="domain" description="G-patch" evidence="3">
    <location>
        <begin position="256"/>
        <end position="302"/>
    </location>
</feature>
<dbReference type="OrthoDB" id="4822at2759"/>
<feature type="compositionally biased region" description="Basic and acidic residues" evidence="2">
    <location>
        <begin position="335"/>
        <end position="347"/>
    </location>
</feature>
<feature type="region of interest" description="Disordered" evidence="2">
    <location>
        <begin position="1"/>
        <end position="248"/>
    </location>
</feature>
<feature type="compositionally biased region" description="Basic residues" evidence="2">
    <location>
        <begin position="348"/>
        <end position="357"/>
    </location>
</feature>
<evidence type="ECO:0000256" key="2">
    <source>
        <dbReference type="SAM" id="MobiDB-lite"/>
    </source>
</evidence>
<feature type="compositionally biased region" description="Polar residues" evidence="2">
    <location>
        <begin position="84"/>
        <end position="93"/>
    </location>
</feature>
<evidence type="ECO:0000313" key="4">
    <source>
        <dbReference type="EMBL" id="TDL21778.1"/>
    </source>
</evidence>
<evidence type="ECO:0000256" key="1">
    <source>
        <dbReference type="ARBA" id="ARBA00010900"/>
    </source>
</evidence>
<keyword evidence="5" id="KW-1185">Reference proteome</keyword>
<gene>
    <name evidence="4" type="ORF">BD410DRAFT_771105</name>
</gene>
<comment type="similarity">
    <text evidence="1">Belongs to the TFP11/STIP family.</text>
</comment>
<dbReference type="InterPro" id="IPR000467">
    <property type="entry name" value="G_patch_dom"/>
</dbReference>
<dbReference type="PROSITE" id="PS50174">
    <property type="entry name" value="G_PATCH"/>
    <property type="match status" value="1"/>
</dbReference>
<feature type="compositionally biased region" description="Acidic residues" evidence="2">
    <location>
        <begin position="10"/>
        <end position="33"/>
    </location>
</feature>
<feature type="compositionally biased region" description="Gly residues" evidence="2">
    <location>
        <begin position="188"/>
        <end position="201"/>
    </location>
</feature>
<dbReference type="AlphaFoldDB" id="A0A4Y7Q3H3"/>
<protein>
    <submittedName>
        <fullName evidence="4">TFP11-domain-containing protein</fullName>
    </submittedName>
</protein>
<feature type="compositionally biased region" description="Basic and acidic residues" evidence="2">
    <location>
        <begin position="306"/>
        <end position="327"/>
    </location>
</feature>
<sequence>MARRKRQFLDDGDDSDSPVDSDDGLADNPDDDPDVRAEKALFNDPYNRKKRRKNNDDSEDEGFGGPSRTAERRSDWTKAPSFVSGDTMNLNEATEQKSEGSESEGDDEEAESDGSSSPASKPPSPRVREEYDEDMPMPGPSGLGSRRKDADDEEVPKPRFGGLGFGKAADMAEPTTPILSPAPAPAIGRGGIGSSRRGGIGSSSISAESTLPSSFGGAPQKPQRAFIRDPNASDGSRPTTPAPLPASELLHLSKIQNTFGARMLSKMGWSAGTGLGTDGSGIAIPVESKLRPKGVGIAFKGFREKTEQSKMEARRRGEVVSDEEDRKGKKGRGKKGGEGERKEEAWKRPKRSKRKVEHKTYEQIIAEAGGEPPSSPGIGQIIDATGATPREIKSLADVSISSWTPTSDTTRIPEVRHNLRLIAESCKGDLDGLAKEAKALEGRRKWARDEDLRLRRRVDEEADLIKRLQAIHLVIEDVSSKANGLATSDYEPSLESFTPPITTLLTTYPTEYDRYRLDEIVVAAIAPIMRRMMAEWRPLEEPDMFVRTLSGWKGALKMNVVDTGPETRVDVYGTRTVVSKPQVDAPMTPYESLIWNIWLPRVRSCVNNEWNPHHPDPLVRLYEAWTDVIPPFVRDNLMDQLILPKVSSAISTWNPRKDADGEEVSLQGIVFPWLPHVGLRMEEVVEDAKRKVKSLLRGWKAGDGVPKDLIAWKDMYKPNEWDTLLVKYILPRLGSTLRSSFTINPRSQDMSPLTAVLQWGPPLFRPSTFGALLEAEFFPKWLDVLHFWLVQPKTNLEEVGQWYRFWRKDVFSEEVLGILEVGAGFERGLKLMNEAMDLGADAAAKLPKPEHKTRISYDSPQSSPPPSSTTKNKDAQRTRPSRTYEITFRSIVEDFIASHNLLFLPAGKVEEKSRLPLFRVAKTVEGKAGLLVYLLDDAVWAADADGGSDWRAISLENVVLRAMKGS</sequence>
<dbReference type="SMART" id="SM00443">
    <property type="entry name" value="G_patch"/>
    <property type="match status" value="1"/>
</dbReference>
<feature type="region of interest" description="Disordered" evidence="2">
    <location>
        <begin position="847"/>
        <end position="880"/>
    </location>
</feature>
<feature type="region of interest" description="Disordered" evidence="2">
    <location>
        <begin position="306"/>
        <end position="358"/>
    </location>
</feature>
<dbReference type="InterPro" id="IPR045211">
    <property type="entry name" value="TFP11/STIP/Ntr1"/>
</dbReference>
<feature type="compositionally biased region" description="Acidic residues" evidence="2">
    <location>
        <begin position="101"/>
        <end position="112"/>
    </location>
</feature>
<accession>A0A4Y7Q3H3</accession>
<name>A0A4Y7Q3H3_9AGAM</name>
<reference evidence="4 5" key="1">
    <citation type="submission" date="2018-06" db="EMBL/GenBank/DDBJ databases">
        <title>A transcriptomic atlas of mushroom development highlights an independent origin of complex multicellularity.</title>
        <authorList>
            <consortium name="DOE Joint Genome Institute"/>
            <person name="Krizsan K."/>
            <person name="Almasi E."/>
            <person name="Merenyi Z."/>
            <person name="Sahu N."/>
            <person name="Viragh M."/>
            <person name="Koszo T."/>
            <person name="Mondo S."/>
            <person name="Kiss B."/>
            <person name="Balint B."/>
            <person name="Kues U."/>
            <person name="Barry K."/>
            <person name="Hegedus J.C."/>
            <person name="Henrissat B."/>
            <person name="Johnson J."/>
            <person name="Lipzen A."/>
            <person name="Ohm R."/>
            <person name="Nagy I."/>
            <person name="Pangilinan J."/>
            <person name="Yan J."/>
            <person name="Xiong Y."/>
            <person name="Grigoriev I.V."/>
            <person name="Hibbett D.S."/>
            <person name="Nagy L.G."/>
        </authorList>
    </citation>
    <scope>NUCLEOTIDE SEQUENCE [LARGE SCALE GENOMIC DNA]</scope>
    <source>
        <strain evidence="4 5">SZMC22713</strain>
    </source>
</reference>
<organism evidence="4 5">
    <name type="scientific">Rickenella mellea</name>
    <dbReference type="NCBI Taxonomy" id="50990"/>
    <lineage>
        <taxon>Eukaryota</taxon>
        <taxon>Fungi</taxon>
        <taxon>Dikarya</taxon>
        <taxon>Basidiomycota</taxon>
        <taxon>Agaricomycotina</taxon>
        <taxon>Agaricomycetes</taxon>
        <taxon>Hymenochaetales</taxon>
        <taxon>Rickenellaceae</taxon>
        <taxon>Rickenella</taxon>
    </lineage>
</organism>
<evidence type="ECO:0000313" key="5">
    <source>
        <dbReference type="Proteomes" id="UP000294933"/>
    </source>
</evidence>
<dbReference type="STRING" id="50990.A0A4Y7Q3H3"/>
<dbReference type="PANTHER" id="PTHR23329:SF1">
    <property type="entry name" value="TUFTELIN-INTERACTING PROTEIN 11"/>
    <property type="match status" value="1"/>
</dbReference>
<dbReference type="Proteomes" id="UP000294933">
    <property type="component" value="Unassembled WGS sequence"/>
</dbReference>
<dbReference type="VEuPathDB" id="FungiDB:BD410DRAFT_771105"/>
<dbReference type="GO" id="GO:0000390">
    <property type="term" value="P:spliceosomal complex disassembly"/>
    <property type="evidence" value="ECO:0007669"/>
    <property type="project" value="InterPro"/>
</dbReference>
<dbReference type="PANTHER" id="PTHR23329">
    <property type="entry name" value="TUFTELIN-INTERACTING PROTEIN 11-RELATED"/>
    <property type="match status" value="1"/>
</dbReference>
<dbReference type="EMBL" id="ML170178">
    <property type="protein sequence ID" value="TDL21778.1"/>
    <property type="molecule type" value="Genomic_DNA"/>
</dbReference>
<dbReference type="GO" id="GO:0003676">
    <property type="term" value="F:nucleic acid binding"/>
    <property type="evidence" value="ECO:0007669"/>
    <property type="project" value="InterPro"/>
</dbReference>
<dbReference type="Pfam" id="PF01585">
    <property type="entry name" value="G-patch"/>
    <property type="match status" value="1"/>
</dbReference>
<dbReference type="Pfam" id="PF07842">
    <property type="entry name" value="GCFC"/>
    <property type="match status" value="1"/>
</dbReference>
<evidence type="ECO:0000259" key="3">
    <source>
        <dbReference type="PROSITE" id="PS50174"/>
    </source>
</evidence>